<dbReference type="SUPFAM" id="SSF101478">
    <property type="entry name" value="ADP-ribosylglycohydrolase"/>
    <property type="match status" value="1"/>
</dbReference>
<evidence type="ECO:0000256" key="2">
    <source>
        <dbReference type="ARBA" id="ARBA00022801"/>
    </source>
</evidence>
<keyword evidence="3" id="KW-0460">Magnesium</keyword>
<reference evidence="4 5" key="1">
    <citation type="submission" date="2017-10" db="EMBL/GenBank/DDBJ databases">
        <title>Genome sequence of Caulobacter mirabilis FWC38.</title>
        <authorList>
            <person name="Fiebig A."/>
            <person name="Crosson S."/>
        </authorList>
    </citation>
    <scope>NUCLEOTIDE SEQUENCE [LARGE SCALE GENOMIC DNA]</scope>
    <source>
        <strain evidence="4 5">FWC 38</strain>
    </source>
</reference>
<feature type="binding site" evidence="3">
    <location>
        <position position="266"/>
    </location>
    <ligand>
        <name>Mg(2+)</name>
        <dbReference type="ChEBI" id="CHEBI:18420"/>
        <label>1</label>
    </ligand>
</feature>
<gene>
    <name evidence="4" type="ORF">CSW64_03485</name>
</gene>
<dbReference type="Proteomes" id="UP000228945">
    <property type="component" value="Chromosome"/>
</dbReference>
<feature type="binding site" evidence="3">
    <location>
        <position position="62"/>
    </location>
    <ligand>
        <name>Mg(2+)</name>
        <dbReference type="ChEBI" id="CHEBI:18420"/>
        <label>1</label>
    </ligand>
</feature>
<dbReference type="Gene3D" id="1.10.4080.10">
    <property type="entry name" value="ADP-ribosylation/Crystallin J1"/>
    <property type="match status" value="1"/>
</dbReference>
<evidence type="ECO:0000256" key="3">
    <source>
        <dbReference type="PIRSR" id="PIRSR605502-1"/>
    </source>
</evidence>
<accession>A0A2D2AU55</accession>
<feature type="binding site" evidence="3">
    <location>
        <position position="61"/>
    </location>
    <ligand>
        <name>Mg(2+)</name>
        <dbReference type="ChEBI" id="CHEBI:18420"/>
        <label>1</label>
    </ligand>
</feature>
<dbReference type="GO" id="GO:0046872">
    <property type="term" value="F:metal ion binding"/>
    <property type="evidence" value="ECO:0007669"/>
    <property type="project" value="UniProtKB-KW"/>
</dbReference>
<feature type="binding site" evidence="3">
    <location>
        <position position="265"/>
    </location>
    <ligand>
        <name>Mg(2+)</name>
        <dbReference type="ChEBI" id="CHEBI:18420"/>
        <label>1</label>
    </ligand>
</feature>
<comment type="similarity">
    <text evidence="1">Belongs to the ADP-ribosylglycohydrolase family.</text>
</comment>
<organism evidence="4 5">
    <name type="scientific">Caulobacter mirabilis</name>
    <dbReference type="NCBI Taxonomy" id="69666"/>
    <lineage>
        <taxon>Bacteria</taxon>
        <taxon>Pseudomonadati</taxon>
        <taxon>Pseudomonadota</taxon>
        <taxon>Alphaproteobacteria</taxon>
        <taxon>Caulobacterales</taxon>
        <taxon>Caulobacteraceae</taxon>
        <taxon>Caulobacter</taxon>
    </lineage>
</organism>
<dbReference type="KEGG" id="cmb:CSW64_03485"/>
<dbReference type="Pfam" id="PF03747">
    <property type="entry name" value="ADP_ribosyl_GH"/>
    <property type="match status" value="1"/>
</dbReference>
<evidence type="ECO:0000313" key="4">
    <source>
        <dbReference type="EMBL" id="ATQ41540.1"/>
    </source>
</evidence>
<dbReference type="InterPro" id="IPR036705">
    <property type="entry name" value="Ribosyl_crysJ1_sf"/>
</dbReference>
<sequence length="315" mass="33810">MTTRRDRMAGGLVGLLVGDALGVPYEFHPAHAIPSLDAIEFEPPHDFRRSHGATPPGTWSDDGAQALCLLATLLHRDGFDAGNFANRLTNWLDHGYLAVDGRVFDVGNQTAEAIGRLRRGVEPLKAGGEAEFSQGNGSLMRVLPLALWHRGPDEALVRNAHDQSRVTHGHPVVLACCALYCLWARRLLEVHPQPWEDALSALRAIYADQPRLLEALEDGVRPDAAHTPGGSGFVVDSLFSAREALRAGSYEVVVKTAVSYGEDTDTTACIAGGLAGIRDGVEAIPLRWRDGLRGQDDLAPLLEGLLAAVAAEEIG</sequence>
<dbReference type="InterPro" id="IPR050792">
    <property type="entry name" value="ADP-ribosylglycohydrolase"/>
</dbReference>
<name>A0A2D2AU55_9CAUL</name>
<keyword evidence="3" id="KW-0479">Metal-binding</keyword>
<proteinExistence type="inferred from homology"/>
<evidence type="ECO:0000256" key="1">
    <source>
        <dbReference type="ARBA" id="ARBA00010702"/>
    </source>
</evidence>
<feature type="binding site" evidence="3">
    <location>
        <position position="60"/>
    </location>
    <ligand>
        <name>Mg(2+)</name>
        <dbReference type="ChEBI" id="CHEBI:18420"/>
        <label>1</label>
    </ligand>
</feature>
<evidence type="ECO:0000313" key="5">
    <source>
        <dbReference type="Proteomes" id="UP000228945"/>
    </source>
</evidence>
<feature type="binding site" evidence="3">
    <location>
        <position position="263"/>
    </location>
    <ligand>
        <name>Mg(2+)</name>
        <dbReference type="ChEBI" id="CHEBI:18420"/>
        <label>1</label>
    </ligand>
</feature>
<protein>
    <recommendedName>
        <fullName evidence="6">ADP-ribosylglycohydrolase</fullName>
    </recommendedName>
</protein>
<dbReference type="PANTHER" id="PTHR16222:SF24">
    <property type="entry name" value="ADP-RIBOSYLHYDROLASE ARH3"/>
    <property type="match status" value="1"/>
</dbReference>
<dbReference type="EMBL" id="CP024201">
    <property type="protein sequence ID" value="ATQ41540.1"/>
    <property type="molecule type" value="Genomic_DNA"/>
</dbReference>
<keyword evidence="5" id="KW-1185">Reference proteome</keyword>
<evidence type="ECO:0008006" key="6">
    <source>
        <dbReference type="Google" id="ProtNLM"/>
    </source>
</evidence>
<dbReference type="PANTHER" id="PTHR16222">
    <property type="entry name" value="ADP-RIBOSYLGLYCOHYDROLASE"/>
    <property type="match status" value="1"/>
</dbReference>
<dbReference type="InterPro" id="IPR005502">
    <property type="entry name" value="Ribosyl_crysJ1"/>
</dbReference>
<dbReference type="GO" id="GO:0016787">
    <property type="term" value="F:hydrolase activity"/>
    <property type="evidence" value="ECO:0007669"/>
    <property type="project" value="UniProtKB-KW"/>
</dbReference>
<comment type="cofactor">
    <cofactor evidence="3">
        <name>Mg(2+)</name>
        <dbReference type="ChEBI" id="CHEBI:18420"/>
    </cofactor>
    <text evidence="3">Binds 2 magnesium ions per subunit.</text>
</comment>
<dbReference type="AlphaFoldDB" id="A0A2D2AU55"/>
<keyword evidence="2" id="KW-0378">Hydrolase</keyword>
<dbReference type="OrthoDB" id="9806482at2"/>